<dbReference type="NCBIfam" id="NF008758">
    <property type="entry name" value="PRK11789.1"/>
    <property type="match status" value="1"/>
</dbReference>
<evidence type="ECO:0000256" key="10">
    <source>
        <dbReference type="ARBA" id="ARBA00023316"/>
    </source>
</evidence>
<protein>
    <recommendedName>
        <fullName evidence="11">1,6-anhydro-N-acetylmuramyl-L-alanine amidase AmpD</fullName>
        <ecNumber evidence="5">3.5.1.28</ecNumber>
    </recommendedName>
    <alternativeName>
        <fullName evidence="12">N-acetylmuramoyl-L-alanine amidase</fullName>
    </alternativeName>
</protein>
<evidence type="ECO:0000256" key="7">
    <source>
        <dbReference type="ARBA" id="ARBA00022723"/>
    </source>
</evidence>
<dbReference type="GO" id="GO:0071555">
    <property type="term" value="P:cell wall organization"/>
    <property type="evidence" value="ECO:0007669"/>
    <property type="project" value="UniProtKB-KW"/>
</dbReference>
<evidence type="ECO:0000256" key="1">
    <source>
        <dbReference type="ARBA" id="ARBA00001561"/>
    </source>
</evidence>
<name>A0A1I4WW89_9GAMM</name>
<comment type="similarity">
    <text evidence="4">Belongs to the N-acetylmuramoyl-L-alanine amidase 2 family.</text>
</comment>
<evidence type="ECO:0000256" key="8">
    <source>
        <dbReference type="ARBA" id="ARBA00022801"/>
    </source>
</evidence>
<dbReference type="Gene3D" id="3.40.80.10">
    <property type="entry name" value="Peptidoglycan recognition protein-like"/>
    <property type="match status" value="1"/>
</dbReference>
<dbReference type="InterPro" id="IPR036505">
    <property type="entry name" value="Amidase/PGRP_sf"/>
</dbReference>
<dbReference type="GO" id="GO:0046872">
    <property type="term" value="F:metal ion binding"/>
    <property type="evidence" value="ECO:0007669"/>
    <property type="project" value="UniProtKB-KW"/>
</dbReference>
<dbReference type="EC" id="3.5.1.28" evidence="5"/>
<dbReference type="FunFam" id="3.40.80.10:FF:000002">
    <property type="entry name" value="1,6-anhydro-N-acetylmuramyl-L-alanine amidase"/>
    <property type="match status" value="1"/>
</dbReference>
<dbReference type="SMART" id="SM00644">
    <property type="entry name" value="Ami_2"/>
    <property type="match status" value="1"/>
</dbReference>
<keyword evidence="8" id="KW-0378">Hydrolase</keyword>
<gene>
    <name evidence="14" type="ORF">SAMN05216516_10386</name>
</gene>
<evidence type="ECO:0000259" key="13">
    <source>
        <dbReference type="SMART" id="SM00644"/>
    </source>
</evidence>
<dbReference type="InterPro" id="IPR051206">
    <property type="entry name" value="NAMLAA_amidase_2"/>
</dbReference>
<reference evidence="15" key="1">
    <citation type="submission" date="2016-10" db="EMBL/GenBank/DDBJ databases">
        <authorList>
            <person name="Varghese N."/>
            <person name="Submissions S."/>
        </authorList>
    </citation>
    <scope>NUCLEOTIDE SEQUENCE [LARGE SCALE GENOMIC DNA]</scope>
    <source>
        <strain evidence="15">N6PO6</strain>
    </source>
</reference>
<dbReference type="CDD" id="cd06583">
    <property type="entry name" value="PGRP"/>
    <property type="match status" value="1"/>
</dbReference>
<evidence type="ECO:0000313" key="15">
    <source>
        <dbReference type="Proteomes" id="UP000242222"/>
    </source>
</evidence>
<organism evidence="14 15">
    <name type="scientific">Izhakiella capsodis</name>
    <dbReference type="NCBI Taxonomy" id="1367852"/>
    <lineage>
        <taxon>Bacteria</taxon>
        <taxon>Pseudomonadati</taxon>
        <taxon>Pseudomonadota</taxon>
        <taxon>Gammaproteobacteria</taxon>
        <taxon>Enterobacterales</taxon>
        <taxon>Erwiniaceae</taxon>
        <taxon>Izhakiella</taxon>
    </lineage>
</organism>
<comment type="catalytic activity">
    <reaction evidence="1">
        <text>Hydrolyzes the link between N-acetylmuramoyl residues and L-amino acid residues in certain cell-wall glycopeptides.</text>
        <dbReference type="EC" id="3.5.1.28"/>
    </reaction>
</comment>
<dbReference type="GO" id="GO:0005737">
    <property type="term" value="C:cytoplasm"/>
    <property type="evidence" value="ECO:0007669"/>
    <property type="project" value="UniProtKB-SubCell"/>
</dbReference>
<dbReference type="GO" id="GO:0008745">
    <property type="term" value="F:N-acetylmuramoyl-L-alanine amidase activity"/>
    <property type="evidence" value="ECO:0007669"/>
    <property type="project" value="UniProtKB-EC"/>
</dbReference>
<evidence type="ECO:0000256" key="2">
    <source>
        <dbReference type="ARBA" id="ARBA00001947"/>
    </source>
</evidence>
<dbReference type="AlphaFoldDB" id="A0A1I4WW89"/>
<evidence type="ECO:0000256" key="4">
    <source>
        <dbReference type="ARBA" id="ARBA00007553"/>
    </source>
</evidence>
<evidence type="ECO:0000313" key="14">
    <source>
        <dbReference type="EMBL" id="SFN17453.1"/>
    </source>
</evidence>
<evidence type="ECO:0000256" key="12">
    <source>
        <dbReference type="ARBA" id="ARBA00042615"/>
    </source>
</evidence>
<evidence type="ECO:0000256" key="9">
    <source>
        <dbReference type="ARBA" id="ARBA00022833"/>
    </source>
</evidence>
<dbReference type="SUPFAM" id="SSF55846">
    <property type="entry name" value="N-acetylmuramoyl-L-alanine amidase-like"/>
    <property type="match status" value="1"/>
</dbReference>
<dbReference type="PANTHER" id="PTHR30417:SF4">
    <property type="entry name" value="1,6-ANHYDRO-N-ACETYLMURAMYL-L-ALANINE AMIDASE AMPD"/>
    <property type="match status" value="1"/>
</dbReference>
<evidence type="ECO:0000256" key="11">
    <source>
        <dbReference type="ARBA" id="ARBA00039257"/>
    </source>
</evidence>
<dbReference type="EMBL" id="FOVC01000003">
    <property type="protein sequence ID" value="SFN17453.1"/>
    <property type="molecule type" value="Genomic_DNA"/>
</dbReference>
<comment type="subcellular location">
    <subcellularLocation>
        <location evidence="3">Cytoplasm</location>
    </subcellularLocation>
</comment>
<keyword evidence="6" id="KW-0963">Cytoplasm</keyword>
<keyword evidence="15" id="KW-1185">Reference proteome</keyword>
<evidence type="ECO:0000256" key="6">
    <source>
        <dbReference type="ARBA" id="ARBA00022490"/>
    </source>
</evidence>
<dbReference type="STRING" id="1367852.SAMN05216516_10386"/>
<keyword evidence="9" id="KW-0862">Zinc</keyword>
<dbReference type="Pfam" id="PF01510">
    <property type="entry name" value="Amidase_2"/>
    <property type="match status" value="1"/>
</dbReference>
<comment type="cofactor">
    <cofactor evidence="2">
        <name>Zn(2+)</name>
        <dbReference type="ChEBI" id="CHEBI:29105"/>
    </cofactor>
</comment>
<proteinExistence type="inferred from homology"/>
<dbReference type="GO" id="GO:0009253">
    <property type="term" value="P:peptidoglycan catabolic process"/>
    <property type="evidence" value="ECO:0007669"/>
    <property type="project" value="InterPro"/>
</dbReference>
<accession>A0A1I4WW89</accession>
<keyword evidence="7" id="KW-0479">Metal-binding</keyword>
<dbReference type="InterPro" id="IPR002502">
    <property type="entry name" value="Amidase_domain"/>
</dbReference>
<sequence length="215" mass="23954">MAGLRLLSSTIIHANLMTGLLYSEQQMQLEAGRLIGARQVASPHHNSRPHGEQPSLLVIHNISLPPGEFGGPWIDALFTGTLDPEAHPYFAEIAGLCVSAHCLIRRDGEIVQYVPFSERAWHAGISCWQERECCNDFSIGIELEGTDTLPYTDQQYRALVQVTRLLMQHYPLTVANITGHSDIAPQRKTDPGAAFDWQRYHQMLTKVAHQEGSST</sequence>
<evidence type="ECO:0000256" key="3">
    <source>
        <dbReference type="ARBA" id="ARBA00004496"/>
    </source>
</evidence>
<dbReference type="PANTHER" id="PTHR30417">
    <property type="entry name" value="N-ACETYLMURAMOYL-L-ALANINE AMIDASE AMID"/>
    <property type="match status" value="1"/>
</dbReference>
<dbReference type="Proteomes" id="UP000242222">
    <property type="component" value="Unassembled WGS sequence"/>
</dbReference>
<evidence type="ECO:0000256" key="5">
    <source>
        <dbReference type="ARBA" id="ARBA00011901"/>
    </source>
</evidence>
<feature type="domain" description="N-acetylmuramoyl-L-alanine amidase" evidence="13">
    <location>
        <begin position="42"/>
        <end position="192"/>
    </location>
</feature>
<keyword evidence="10" id="KW-0961">Cell wall biogenesis/degradation</keyword>
<dbReference type="GO" id="GO:0009254">
    <property type="term" value="P:peptidoglycan turnover"/>
    <property type="evidence" value="ECO:0007669"/>
    <property type="project" value="TreeGrafter"/>
</dbReference>